<dbReference type="PANTHER" id="PTHR43409:SF7">
    <property type="entry name" value="BLL1977 PROTEIN"/>
    <property type="match status" value="1"/>
</dbReference>
<keyword evidence="7" id="KW-0411">Iron-sulfur</keyword>
<dbReference type="SFLD" id="SFLDG01123">
    <property type="entry name" value="methyltransferase_(Class_B)"/>
    <property type="match status" value="1"/>
</dbReference>
<evidence type="ECO:0000256" key="4">
    <source>
        <dbReference type="ARBA" id="ARBA00022691"/>
    </source>
</evidence>
<keyword evidence="6" id="KW-0408">Iron</keyword>
<dbReference type="GO" id="GO:0031419">
    <property type="term" value="F:cobalamin binding"/>
    <property type="evidence" value="ECO:0007669"/>
    <property type="project" value="InterPro"/>
</dbReference>
<dbReference type="PROSITE" id="PS51332">
    <property type="entry name" value="B12_BINDING"/>
    <property type="match status" value="1"/>
</dbReference>
<dbReference type="InterPro" id="IPR023404">
    <property type="entry name" value="rSAM_horseshoe"/>
</dbReference>
<accession>A0A3A4N6K9</accession>
<dbReference type="InterPro" id="IPR058240">
    <property type="entry name" value="rSAM_sf"/>
</dbReference>
<evidence type="ECO:0000256" key="6">
    <source>
        <dbReference type="ARBA" id="ARBA00023004"/>
    </source>
</evidence>
<dbReference type="GO" id="GO:0003824">
    <property type="term" value="F:catalytic activity"/>
    <property type="evidence" value="ECO:0007669"/>
    <property type="project" value="InterPro"/>
</dbReference>
<dbReference type="SMART" id="SM00729">
    <property type="entry name" value="Elp3"/>
    <property type="match status" value="1"/>
</dbReference>
<sequence length="482" mass="54522">MRIEVTESHNAINYNKMTAKTLLINPSPHVAANPPLGLLYIAAALEKAQAPVKVHDLGFDPGRVELRRLLRDWNPELIGITCTTPLFPHAKEIAAFAKSLVPESWIVLGGIHPSVVPRQAIEGCSADMVAIGEGEHVMPLLAQAYPVRKAAAETPGILIRTNGEIAIGPPPVRIVNLDELPMPARHLVDIQRYFAASGHDRIKWSLPQPSLPLIASRGCPYRCAFCASELVHGKQIRLRTVDNIRAELESLINAYGIRGAYFYDDTLTFNLDWFTQLCAMLKELRLKWICGTRLDRVSRPVLEMMRDSGCVLISYGIESGDQEMLSKVLKKGLKLEIIRENMKLTREIGIATVANYILGFPGETEESMKKTLAFSRELDSDIAEFSIYMPLPGTELAARAEQRGKAVEQDLSRFDYMRPTYTDTSLPPELVRRYHRRAVRQFYLRPRYLLRRLLRVRRWADVRANLSGLRSFASIWRRSSRR</sequence>
<evidence type="ECO:0000259" key="9">
    <source>
        <dbReference type="PROSITE" id="PS51918"/>
    </source>
</evidence>
<dbReference type="InterPro" id="IPR006158">
    <property type="entry name" value="Cobalamin-bd"/>
</dbReference>
<comment type="cofactor">
    <cofactor evidence="1">
        <name>[4Fe-4S] cluster</name>
        <dbReference type="ChEBI" id="CHEBI:49883"/>
    </cofactor>
</comment>
<gene>
    <name evidence="10" type="ORF">C4520_16885</name>
</gene>
<dbReference type="Gene3D" id="3.40.50.280">
    <property type="entry name" value="Cobalamin-binding domain"/>
    <property type="match status" value="1"/>
</dbReference>
<evidence type="ECO:0000313" key="11">
    <source>
        <dbReference type="Proteomes" id="UP000265882"/>
    </source>
</evidence>
<proteinExistence type="predicted"/>
<evidence type="ECO:0000256" key="3">
    <source>
        <dbReference type="ARBA" id="ARBA00022679"/>
    </source>
</evidence>
<evidence type="ECO:0000256" key="7">
    <source>
        <dbReference type="ARBA" id="ARBA00023014"/>
    </source>
</evidence>
<dbReference type="GO" id="GO:0051539">
    <property type="term" value="F:4 iron, 4 sulfur cluster binding"/>
    <property type="evidence" value="ECO:0007669"/>
    <property type="project" value="UniProtKB-KW"/>
</dbReference>
<dbReference type="InterPro" id="IPR006638">
    <property type="entry name" value="Elp3/MiaA/NifB-like_rSAM"/>
</dbReference>
<protein>
    <submittedName>
        <fullName evidence="10">Radical SAM protein</fullName>
    </submittedName>
</protein>
<dbReference type="PROSITE" id="PS51918">
    <property type="entry name" value="RADICAL_SAM"/>
    <property type="match status" value="1"/>
</dbReference>
<reference evidence="10 11" key="1">
    <citation type="journal article" date="2017" name="ISME J.">
        <title>Energy and carbon metabolisms in a deep terrestrial subsurface fluid microbial community.</title>
        <authorList>
            <person name="Momper L."/>
            <person name="Jungbluth S.P."/>
            <person name="Lee M.D."/>
            <person name="Amend J.P."/>
        </authorList>
    </citation>
    <scope>NUCLEOTIDE SEQUENCE [LARGE SCALE GENOMIC DNA]</scope>
    <source>
        <strain evidence="10">SURF_5</strain>
    </source>
</reference>
<dbReference type="Proteomes" id="UP000265882">
    <property type="component" value="Unassembled WGS sequence"/>
</dbReference>
<keyword evidence="2" id="KW-0489">Methyltransferase</keyword>
<dbReference type="InterPro" id="IPR051198">
    <property type="entry name" value="BchE-like"/>
</dbReference>
<dbReference type="Pfam" id="PF04055">
    <property type="entry name" value="Radical_SAM"/>
    <property type="match status" value="1"/>
</dbReference>
<evidence type="ECO:0000256" key="2">
    <source>
        <dbReference type="ARBA" id="ARBA00022603"/>
    </source>
</evidence>
<dbReference type="Pfam" id="PF02310">
    <property type="entry name" value="B12-binding"/>
    <property type="match status" value="1"/>
</dbReference>
<dbReference type="CDD" id="cd01335">
    <property type="entry name" value="Radical_SAM"/>
    <property type="match status" value="1"/>
</dbReference>
<dbReference type="InterPro" id="IPR007197">
    <property type="entry name" value="rSAM"/>
</dbReference>
<dbReference type="CDD" id="cd02068">
    <property type="entry name" value="radical_SAM_B12_BD"/>
    <property type="match status" value="1"/>
</dbReference>
<keyword evidence="4" id="KW-0949">S-adenosyl-L-methionine</keyword>
<keyword evidence="5" id="KW-0479">Metal-binding</keyword>
<comment type="caution">
    <text evidence="10">The sequence shown here is derived from an EMBL/GenBank/DDBJ whole genome shotgun (WGS) entry which is preliminary data.</text>
</comment>
<dbReference type="InterPro" id="IPR034466">
    <property type="entry name" value="Methyltransferase_Class_B"/>
</dbReference>
<dbReference type="SUPFAM" id="SSF102114">
    <property type="entry name" value="Radical SAM enzymes"/>
    <property type="match status" value="1"/>
</dbReference>
<name>A0A3A4N6K9_ABYX5</name>
<evidence type="ECO:0000313" key="10">
    <source>
        <dbReference type="EMBL" id="RJP17438.1"/>
    </source>
</evidence>
<organism evidence="10 11">
    <name type="scientific">Abyssobacteria bacterium (strain SURF_5)</name>
    <dbReference type="NCBI Taxonomy" id="2093360"/>
    <lineage>
        <taxon>Bacteria</taxon>
        <taxon>Pseudomonadati</taxon>
        <taxon>Candidatus Hydrogenedentota</taxon>
        <taxon>Candidatus Abyssobacteria</taxon>
    </lineage>
</organism>
<dbReference type="Gene3D" id="3.80.30.20">
    <property type="entry name" value="tm_1862 like domain"/>
    <property type="match status" value="1"/>
</dbReference>
<evidence type="ECO:0000256" key="1">
    <source>
        <dbReference type="ARBA" id="ARBA00001966"/>
    </source>
</evidence>
<dbReference type="GO" id="GO:0005829">
    <property type="term" value="C:cytosol"/>
    <property type="evidence" value="ECO:0007669"/>
    <property type="project" value="TreeGrafter"/>
</dbReference>
<dbReference type="PANTHER" id="PTHR43409">
    <property type="entry name" value="ANAEROBIC MAGNESIUM-PROTOPORPHYRIN IX MONOMETHYL ESTER CYCLASE-RELATED"/>
    <property type="match status" value="1"/>
</dbReference>
<dbReference type="SFLD" id="SFLDG01082">
    <property type="entry name" value="B12-binding_domain_containing"/>
    <property type="match status" value="1"/>
</dbReference>
<dbReference type="AlphaFoldDB" id="A0A3A4N6K9"/>
<feature type="domain" description="B12-binding" evidence="8">
    <location>
        <begin position="19"/>
        <end position="152"/>
    </location>
</feature>
<feature type="domain" description="Radical SAM core" evidence="9">
    <location>
        <begin position="205"/>
        <end position="429"/>
    </location>
</feature>
<evidence type="ECO:0000256" key="5">
    <source>
        <dbReference type="ARBA" id="ARBA00022723"/>
    </source>
</evidence>
<dbReference type="EMBL" id="QZKU01000115">
    <property type="protein sequence ID" value="RJP17438.1"/>
    <property type="molecule type" value="Genomic_DNA"/>
</dbReference>
<dbReference type="GO" id="GO:0046872">
    <property type="term" value="F:metal ion binding"/>
    <property type="evidence" value="ECO:0007669"/>
    <property type="project" value="UniProtKB-KW"/>
</dbReference>
<evidence type="ECO:0000259" key="8">
    <source>
        <dbReference type="PROSITE" id="PS51332"/>
    </source>
</evidence>
<keyword evidence="3" id="KW-0808">Transferase</keyword>
<dbReference type="SFLD" id="SFLDS00029">
    <property type="entry name" value="Radical_SAM"/>
    <property type="match status" value="1"/>
</dbReference>